<proteinExistence type="predicted"/>
<evidence type="ECO:0000313" key="2">
    <source>
        <dbReference type="EMBL" id="EXX67334.1"/>
    </source>
</evidence>
<comment type="caution">
    <text evidence="2">The sequence shown here is derived from an EMBL/GenBank/DDBJ whole genome shotgun (WGS) entry which is preliminary data.</text>
</comment>
<sequence length="151" mass="17215">MENMNSTQNYSNIQTPLQIVENNGELNFQHTSTLGMSTNTNINTSQTSATASAPTFEFYLPIPNDTRIYHVTYTELNTTTEIARHLNNRINLSHVPYHHFQHHYNVQTSIRQQIVQQSADHPQNMIQLYSNDSNDNTYNASSISGDNVNNI</sequence>
<accession>A0A015KIG9</accession>
<dbReference type="HOGENOM" id="CLU_116854_0_0_1"/>
<dbReference type="OrthoDB" id="2368396at2759"/>
<dbReference type="AlphaFoldDB" id="A0A015KIG9"/>
<keyword evidence="3" id="KW-1185">Reference proteome</keyword>
<gene>
    <name evidence="2" type="ORF">RirG_115320</name>
</gene>
<evidence type="ECO:0000313" key="3">
    <source>
        <dbReference type="Proteomes" id="UP000022910"/>
    </source>
</evidence>
<dbReference type="Proteomes" id="UP000022910">
    <property type="component" value="Unassembled WGS sequence"/>
</dbReference>
<name>A0A015KIG9_RHIIW</name>
<reference evidence="2 3" key="1">
    <citation type="submission" date="2014-02" db="EMBL/GenBank/DDBJ databases">
        <title>Single nucleus genome sequencing reveals high similarity among nuclei of an endomycorrhizal fungus.</title>
        <authorList>
            <person name="Lin K."/>
            <person name="Geurts R."/>
            <person name="Zhang Z."/>
            <person name="Limpens E."/>
            <person name="Saunders D.G."/>
            <person name="Mu D."/>
            <person name="Pang E."/>
            <person name="Cao H."/>
            <person name="Cha H."/>
            <person name="Lin T."/>
            <person name="Zhou Q."/>
            <person name="Shang Y."/>
            <person name="Li Y."/>
            <person name="Ivanov S."/>
            <person name="Sharma T."/>
            <person name="Velzen R.V."/>
            <person name="Ruijter N.D."/>
            <person name="Aanen D.K."/>
            <person name="Win J."/>
            <person name="Kamoun S."/>
            <person name="Bisseling T."/>
            <person name="Huang S."/>
        </authorList>
    </citation>
    <scope>NUCLEOTIDE SEQUENCE [LARGE SCALE GENOMIC DNA]</scope>
    <source>
        <strain evidence="3">DAOM197198w</strain>
    </source>
</reference>
<evidence type="ECO:0000256" key="1">
    <source>
        <dbReference type="SAM" id="MobiDB-lite"/>
    </source>
</evidence>
<dbReference type="EMBL" id="JEMT01017838">
    <property type="protein sequence ID" value="EXX67334.1"/>
    <property type="molecule type" value="Genomic_DNA"/>
</dbReference>
<feature type="region of interest" description="Disordered" evidence="1">
    <location>
        <begin position="131"/>
        <end position="151"/>
    </location>
</feature>
<organism evidence="2 3">
    <name type="scientific">Rhizophagus irregularis (strain DAOM 197198w)</name>
    <name type="common">Glomus intraradices</name>
    <dbReference type="NCBI Taxonomy" id="1432141"/>
    <lineage>
        <taxon>Eukaryota</taxon>
        <taxon>Fungi</taxon>
        <taxon>Fungi incertae sedis</taxon>
        <taxon>Mucoromycota</taxon>
        <taxon>Glomeromycotina</taxon>
        <taxon>Glomeromycetes</taxon>
        <taxon>Glomerales</taxon>
        <taxon>Glomeraceae</taxon>
        <taxon>Rhizophagus</taxon>
    </lineage>
</organism>
<protein>
    <submittedName>
        <fullName evidence="2">Uncharacterized protein</fullName>
    </submittedName>
</protein>